<gene>
    <name evidence="1" type="ORF">A244_38660</name>
</gene>
<organism evidence="1 2">
    <name type="scientific">Pseudomonas syringae pv. actinidiae ICMP 18807</name>
    <dbReference type="NCBI Taxonomy" id="1194404"/>
    <lineage>
        <taxon>Bacteria</taxon>
        <taxon>Pseudomonadati</taxon>
        <taxon>Pseudomonadota</taxon>
        <taxon>Gammaproteobacteria</taxon>
        <taxon>Pseudomonadales</taxon>
        <taxon>Pseudomonadaceae</taxon>
        <taxon>Pseudomonas</taxon>
        <taxon>Pseudomonas syringae</taxon>
    </lineage>
</organism>
<dbReference type="EMBL" id="AOKG01002645">
    <property type="protein sequence ID" value="EPN30397.1"/>
    <property type="molecule type" value="Genomic_DNA"/>
</dbReference>
<comment type="caution">
    <text evidence="1">The sequence shown here is derived from an EMBL/GenBank/DDBJ whole genome shotgun (WGS) entry which is preliminary data.</text>
</comment>
<evidence type="ECO:0000313" key="1">
    <source>
        <dbReference type="EMBL" id="EPN30397.1"/>
    </source>
</evidence>
<reference evidence="1 2" key="1">
    <citation type="journal article" date="2013" name="PLoS Pathog.">
        <title>Genomic analysis of the Kiwifruit pathogen Pseudomonas syringae pv. actinidiae provides insight into the origins of an emergent plant disease.</title>
        <authorList>
            <person name="McCann H.C."/>
            <person name="Rikkerink E.H."/>
            <person name="Bertels F."/>
            <person name="Fiers M."/>
            <person name="Lu A."/>
            <person name="Rees-George J."/>
            <person name="Andersen M.T."/>
            <person name="Gleave A.P."/>
            <person name="Haubold B."/>
            <person name="Wohlers M.W."/>
            <person name="Guttman D.S."/>
            <person name="Wang P.W."/>
            <person name="Straub C."/>
            <person name="Vanneste J.L."/>
            <person name="Rainey P.B."/>
            <person name="Templeton M.D."/>
        </authorList>
    </citation>
    <scope>NUCLEOTIDE SEQUENCE [LARGE SCALE GENOMIC DNA]</scope>
    <source>
        <strain evidence="1 2">ICMP 18807</strain>
    </source>
</reference>
<name>S6SMM4_PSESF</name>
<proteinExistence type="predicted"/>
<dbReference type="Proteomes" id="UP000015729">
    <property type="component" value="Unassembled WGS sequence"/>
</dbReference>
<accession>S6SMM4</accession>
<sequence length="178" mass="19887">MGMAYLPSDDGVIEKCINTAVGNPSCTQRMGCMYCRPISTGRLLHELMATFRWHETVVHFLKATKNQRPLSCVRGIRKRQAAIEPWAPEERLDFSVLLRVADIVFVIDTFVFFAVLLSLKVALLEQYVHNLVRERHRAAIAAFIGVDVENAAAKATPQRGIIIFVKAANIQPLAVLKA</sequence>
<protein>
    <submittedName>
        <fullName evidence="1">Uncharacterized protein</fullName>
    </submittedName>
</protein>
<dbReference type="AlphaFoldDB" id="S6SMM4"/>
<evidence type="ECO:0000313" key="2">
    <source>
        <dbReference type="Proteomes" id="UP000015729"/>
    </source>
</evidence>